<keyword evidence="1" id="KW-0805">Transcription regulation</keyword>
<dbReference type="Gene3D" id="1.10.10.60">
    <property type="entry name" value="Homeodomain-like"/>
    <property type="match status" value="1"/>
</dbReference>
<protein>
    <recommendedName>
        <fullName evidence="4">HTH araC/xylS-type domain-containing protein</fullName>
    </recommendedName>
</protein>
<dbReference type="EMBL" id="LFQU01000001">
    <property type="protein sequence ID" value="KOO69810.1"/>
    <property type="molecule type" value="Genomic_DNA"/>
</dbReference>
<sequence>MKFETFASDKAQLCTTSLKELEAESNVIDYGAIILCKGGMATMRIDFKDWHLKKDAVITLFPNDMVMLHNVSDDFEVEMLRYDKTMLREASLQLEQTVYSLLRKDRCRTDKQVVTLIIENMFSLLRLYFIQKDCTCLDQLVLYQLKAFFLGFYDWMVRNRHEEPEGYGSRRTNELFNMFMEDLEQYYMKSHDVAFYAGKLNITPKYLNTIVRNMTGHTTKNIIDQYVTLQIKLQLRNSEKSVKQLSWDFNFSDESFFCRYFKLHTGLTPQQFRKNIKQQ</sequence>
<proteinExistence type="predicted"/>
<dbReference type="AlphaFoldDB" id="A0A8E1QZN1"/>
<keyword evidence="6" id="KW-1185">Reference proteome</keyword>
<evidence type="ECO:0000313" key="5">
    <source>
        <dbReference type="EMBL" id="KOO69810.1"/>
    </source>
</evidence>
<accession>A0A8E1QZN1</accession>
<evidence type="ECO:0000259" key="4">
    <source>
        <dbReference type="PROSITE" id="PS01124"/>
    </source>
</evidence>
<organism evidence="5 6">
    <name type="scientific">Xylanibacter rarus</name>
    <dbReference type="NCBI Taxonomy" id="1676614"/>
    <lineage>
        <taxon>Bacteria</taxon>
        <taxon>Pseudomonadati</taxon>
        <taxon>Bacteroidota</taxon>
        <taxon>Bacteroidia</taxon>
        <taxon>Bacteroidales</taxon>
        <taxon>Prevotellaceae</taxon>
        <taxon>Xylanibacter</taxon>
    </lineage>
</organism>
<dbReference type="PANTHER" id="PTHR43280:SF32">
    <property type="entry name" value="TRANSCRIPTIONAL REGULATORY PROTEIN"/>
    <property type="match status" value="1"/>
</dbReference>
<comment type="caution">
    <text evidence="5">The sequence shown here is derived from an EMBL/GenBank/DDBJ whole genome shotgun (WGS) entry which is preliminary data.</text>
</comment>
<keyword evidence="3" id="KW-0804">Transcription</keyword>
<dbReference type="OrthoDB" id="1372329at2"/>
<evidence type="ECO:0000256" key="2">
    <source>
        <dbReference type="ARBA" id="ARBA00023125"/>
    </source>
</evidence>
<dbReference type="PANTHER" id="PTHR43280">
    <property type="entry name" value="ARAC-FAMILY TRANSCRIPTIONAL REGULATOR"/>
    <property type="match status" value="1"/>
</dbReference>
<dbReference type="SUPFAM" id="SSF46689">
    <property type="entry name" value="Homeodomain-like"/>
    <property type="match status" value="1"/>
</dbReference>
<dbReference type="RefSeq" id="WP_053397450.1">
    <property type="nucleotide sequence ID" value="NZ_LFQU01000001.1"/>
</dbReference>
<dbReference type="SMART" id="SM00342">
    <property type="entry name" value="HTH_ARAC"/>
    <property type="match status" value="1"/>
</dbReference>
<evidence type="ECO:0000256" key="3">
    <source>
        <dbReference type="ARBA" id="ARBA00023163"/>
    </source>
</evidence>
<dbReference type="Proteomes" id="UP000036951">
    <property type="component" value="Unassembled WGS sequence"/>
</dbReference>
<dbReference type="Pfam" id="PF12833">
    <property type="entry name" value="HTH_18"/>
    <property type="match status" value="1"/>
</dbReference>
<gene>
    <name evidence="5" type="ORF">ACU52_01290</name>
</gene>
<dbReference type="PROSITE" id="PS01124">
    <property type="entry name" value="HTH_ARAC_FAMILY_2"/>
    <property type="match status" value="1"/>
</dbReference>
<dbReference type="GO" id="GO:0043565">
    <property type="term" value="F:sequence-specific DNA binding"/>
    <property type="evidence" value="ECO:0007669"/>
    <property type="project" value="InterPro"/>
</dbReference>
<keyword evidence="2" id="KW-0238">DNA-binding</keyword>
<dbReference type="InterPro" id="IPR018060">
    <property type="entry name" value="HTH_AraC"/>
</dbReference>
<name>A0A8E1QZN1_9BACT</name>
<feature type="domain" description="HTH araC/xylS-type" evidence="4">
    <location>
        <begin position="173"/>
        <end position="275"/>
    </location>
</feature>
<evidence type="ECO:0000313" key="6">
    <source>
        <dbReference type="Proteomes" id="UP000036951"/>
    </source>
</evidence>
<reference evidence="5 6" key="1">
    <citation type="submission" date="2015-06" db="EMBL/GenBank/DDBJ databases">
        <title>Prevotella sp. 109, sp. nov., a novel member of the family Prevotellaceae isolated from human faeces.</title>
        <authorList>
            <person name="Shkoporov A.N."/>
            <person name="Chaplin A.V."/>
            <person name="Kafarskaia L.I."/>
            <person name="Efimov B.A."/>
        </authorList>
    </citation>
    <scope>NUCLEOTIDE SEQUENCE [LARGE SCALE GENOMIC DNA]</scope>
    <source>
        <strain evidence="5 6">109</strain>
    </source>
</reference>
<dbReference type="InterPro" id="IPR009057">
    <property type="entry name" value="Homeodomain-like_sf"/>
</dbReference>
<dbReference type="GO" id="GO:0003700">
    <property type="term" value="F:DNA-binding transcription factor activity"/>
    <property type="evidence" value="ECO:0007669"/>
    <property type="project" value="InterPro"/>
</dbReference>
<evidence type="ECO:0000256" key="1">
    <source>
        <dbReference type="ARBA" id="ARBA00023015"/>
    </source>
</evidence>